<feature type="transmembrane region" description="Helical" evidence="1">
    <location>
        <begin position="90"/>
        <end position="113"/>
    </location>
</feature>
<dbReference type="EMBL" id="BAABBO010000011">
    <property type="protein sequence ID" value="GAA3968251.1"/>
    <property type="molecule type" value="Genomic_DNA"/>
</dbReference>
<feature type="transmembrane region" description="Helical" evidence="1">
    <location>
        <begin position="344"/>
        <end position="361"/>
    </location>
</feature>
<feature type="transmembrane region" description="Helical" evidence="1">
    <location>
        <begin position="318"/>
        <end position="338"/>
    </location>
</feature>
<evidence type="ECO:0008006" key="4">
    <source>
        <dbReference type="Google" id="ProtNLM"/>
    </source>
</evidence>
<feature type="transmembrane region" description="Helical" evidence="1">
    <location>
        <begin position="21"/>
        <end position="45"/>
    </location>
</feature>
<evidence type="ECO:0000313" key="3">
    <source>
        <dbReference type="Proteomes" id="UP001501337"/>
    </source>
</evidence>
<organism evidence="2 3">
    <name type="scientific">Allohahella marinimesophila</name>
    <dbReference type="NCBI Taxonomy" id="1054972"/>
    <lineage>
        <taxon>Bacteria</taxon>
        <taxon>Pseudomonadati</taxon>
        <taxon>Pseudomonadota</taxon>
        <taxon>Gammaproteobacteria</taxon>
        <taxon>Oceanospirillales</taxon>
        <taxon>Hahellaceae</taxon>
        <taxon>Allohahella</taxon>
    </lineage>
</organism>
<dbReference type="RefSeq" id="WP_344807308.1">
    <property type="nucleotide sequence ID" value="NZ_BAABBO010000011.1"/>
</dbReference>
<comment type="caution">
    <text evidence="2">The sequence shown here is derived from an EMBL/GenBank/DDBJ whole genome shotgun (WGS) entry which is preliminary data.</text>
</comment>
<keyword evidence="3" id="KW-1185">Reference proteome</keyword>
<sequence length="501" mass="56032">MRTMRAKQSLTILLNRSIEHPYVTTFVLCLLGALIKILLVSYPLSSDGALYLTVARVFSQEGFDAALALYYYPFLSILISLVSDVTGMSLLHAGQLVCVGLATLTSLSFVYIVRQHDRGWATTLAAILLIVLLPQLNELKEQVYRDFGLWAFTLAALASLIHFERGATRWFFLLWFVLQCLAGLFKQEGFVPLLAPFVLAFTGGSRTRVFRSPLVLMSGLIIGAVVGLLYYLNRHDLHWALQYTDRLGSIPEHITSQAAILGETVLNQYSDRHATGLYLWMLAVLLLLSLIKAFKTAVIIPVLYLLSMAWRNSSIAPALKAYIVLVALPVIMFCIEYQFVAARYMMLLVLLILAAVLPGLIQQWSRFPKTARVIAILLGLSLTVESFSVSVFNDGHLKSAERWLEENTAPEARVFSNARAITFVLDRLDEPRDAMRNRPKSAEDRYDYYLHLSSRKHPSAPPFETGPALATFTAEKGKQADIFYLGTPADREPVQPEAQGH</sequence>
<evidence type="ECO:0000256" key="1">
    <source>
        <dbReference type="SAM" id="Phobius"/>
    </source>
</evidence>
<feature type="transmembrane region" description="Helical" evidence="1">
    <location>
        <begin position="167"/>
        <end position="185"/>
    </location>
</feature>
<dbReference type="Proteomes" id="UP001501337">
    <property type="component" value="Unassembled WGS sequence"/>
</dbReference>
<feature type="transmembrane region" description="Helical" evidence="1">
    <location>
        <begin position="277"/>
        <end position="306"/>
    </location>
</feature>
<accession>A0ABP7PMQ4</accession>
<keyword evidence="1" id="KW-1133">Transmembrane helix</keyword>
<name>A0ABP7PMQ4_9GAMM</name>
<evidence type="ECO:0000313" key="2">
    <source>
        <dbReference type="EMBL" id="GAA3968251.1"/>
    </source>
</evidence>
<protein>
    <recommendedName>
        <fullName evidence="4">Glycosyltransferase RgtA/B/C/D-like domain-containing protein</fullName>
    </recommendedName>
</protein>
<gene>
    <name evidence="2" type="ORF">GCM10022278_27500</name>
</gene>
<feature type="transmembrane region" description="Helical" evidence="1">
    <location>
        <begin position="214"/>
        <end position="232"/>
    </location>
</feature>
<feature type="transmembrane region" description="Helical" evidence="1">
    <location>
        <begin position="143"/>
        <end position="161"/>
    </location>
</feature>
<reference evidence="3" key="1">
    <citation type="journal article" date="2019" name="Int. J. Syst. Evol. Microbiol.">
        <title>The Global Catalogue of Microorganisms (GCM) 10K type strain sequencing project: providing services to taxonomists for standard genome sequencing and annotation.</title>
        <authorList>
            <consortium name="The Broad Institute Genomics Platform"/>
            <consortium name="The Broad Institute Genome Sequencing Center for Infectious Disease"/>
            <person name="Wu L."/>
            <person name="Ma J."/>
        </authorList>
    </citation>
    <scope>NUCLEOTIDE SEQUENCE [LARGE SCALE GENOMIC DNA]</scope>
    <source>
        <strain evidence="3">JCM 17555</strain>
    </source>
</reference>
<proteinExistence type="predicted"/>
<keyword evidence="1" id="KW-0472">Membrane</keyword>
<feature type="transmembrane region" description="Helical" evidence="1">
    <location>
        <begin position="373"/>
        <end position="392"/>
    </location>
</feature>
<keyword evidence="1" id="KW-0812">Transmembrane</keyword>
<feature type="transmembrane region" description="Helical" evidence="1">
    <location>
        <begin position="119"/>
        <end position="136"/>
    </location>
</feature>